<feature type="domain" description="YcdB/YcdC repeated" evidence="3">
    <location>
        <begin position="326"/>
        <end position="459"/>
    </location>
</feature>
<name>A0ABS2FQT2_9FIRM</name>
<sequence>MKKLLSLTLALVMALGLALPASAAEETADESLARITKSVKDTLDLDTEDYDDFWGERYEDGLTGVWDLYWSGLDTDLSVSALDDGTVISYRAGQPYTVSGSETFPTFPQGDAAAAARAADDFLDKVLTAGESVELGEPRGMDTLGGDSYRFSGMILLNGLPSPLSYSITVDAADNQVRSFSRDAAANVFLGDVPASAASVSRDRAAGLLTDTLAVKLEYVREADSSTAVLRYLPEDTHAFYVDAATGELLDMTELEEQMEGLGMGGSSSDNATAGESSDSGLSPAEQAGIAQMEGVRSSDALDQSLRAEAAYGLADYALSSAAYRLVEAAENGEEDQVLCVLSYMRPEEDGSRSRTITVDARTGAVLSVSSRAPWLEEGETPALSRAEAQTQAETFLAAFCGARWKDLVLYEDSPADTEDQRPYDTFTYVQQVNGIPFPENRYTVSIDSADGSVYRLDYNYDEDVTFASTAGIVGEAAALSAWAGTYDTVLAYRLVPRPLDGSHETEARLLELGLTHFYELRLTYALEREDWCPGIDAATGKPVVPEKQDTAITYTDLSGSGVKADVEKLARYGVGYDGGRFQPAKQLTQWDLVALLASLDGYRIDPETADESTRDAAYSAAYRMGALARGTRDEDSAVTRGQAVKCLLDCAGYGPAARLQGIYTCAYSDAADIPEADLGYAAIAQALGMAQGSYRGDQTATRGELASMLCRLLER</sequence>
<reference evidence="4 5" key="1">
    <citation type="journal article" date="2021" name="Sci. Rep.">
        <title>The distribution of antibiotic resistance genes in chicken gut microbiota commensals.</title>
        <authorList>
            <person name="Juricova H."/>
            <person name="Matiasovicova J."/>
            <person name="Kubasova T."/>
            <person name="Cejkova D."/>
            <person name="Rychlik I."/>
        </authorList>
    </citation>
    <scope>NUCLEOTIDE SEQUENCE [LARGE SCALE GENOMIC DNA]</scope>
    <source>
        <strain evidence="4 5">An411</strain>
    </source>
</reference>
<evidence type="ECO:0000259" key="3">
    <source>
        <dbReference type="Pfam" id="PF16244"/>
    </source>
</evidence>
<feature type="chain" id="PRO_5047052765" evidence="2">
    <location>
        <begin position="24"/>
        <end position="716"/>
    </location>
</feature>
<proteinExistence type="predicted"/>
<organism evidence="4 5">
    <name type="scientific">Oscillibacter valericigenes</name>
    <dbReference type="NCBI Taxonomy" id="351091"/>
    <lineage>
        <taxon>Bacteria</taxon>
        <taxon>Bacillati</taxon>
        <taxon>Bacillota</taxon>
        <taxon>Clostridia</taxon>
        <taxon>Eubacteriales</taxon>
        <taxon>Oscillospiraceae</taxon>
        <taxon>Oscillibacter</taxon>
    </lineage>
</organism>
<dbReference type="RefSeq" id="WP_204801479.1">
    <property type="nucleotide sequence ID" value="NZ_JACSNX010000001.1"/>
</dbReference>
<evidence type="ECO:0000256" key="2">
    <source>
        <dbReference type="SAM" id="SignalP"/>
    </source>
</evidence>
<dbReference type="EMBL" id="JACSNX010000001">
    <property type="protein sequence ID" value="MBM6849947.1"/>
    <property type="molecule type" value="Genomic_DNA"/>
</dbReference>
<feature type="compositionally biased region" description="Polar residues" evidence="1">
    <location>
        <begin position="267"/>
        <end position="281"/>
    </location>
</feature>
<dbReference type="Proteomes" id="UP000719500">
    <property type="component" value="Unassembled WGS sequence"/>
</dbReference>
<keyword evidence="5" id="KW-1185">Reference proteome</keyword>
<evidence type="ECO:0000256" key="1">
    <source>
        <dbReference type="SAM" id="MobiDB-lite"/>
    </source>
</evidence>
<feature type="signal peptide" evidence="2">
    <location>
        <begin position="1"/>
        <end position="23"/>
    </location>
</feature>
<dbReference type="InterPro" id="IPR032599">
    <property type="entry name" value="YcdB/YcdC_rep_domain"/>
</dbReference>
<evidence type="ECO:0000313" key="4">
    <source>
        <dbReference type="EMBL" id="MBM6849947.1"/>
    </source>
</evidence>
<accession>A0ABS2FQT2</accession>
<dbReference type="Pfam" id="PF16244">
    <property type="entry name" value="DUF4901"/>
    <property type="match status" value="1"/>
</dbReference>
<keyword evidence="2" id="KW-0732">Signal</keyword>
<protein>
    <submittedName>
        <fullName evidence="4">S-layer homology domain-containing protein</fullName>
    </submittedName>
</protein>
<evidence type="ECO:0000313" key="5">
    <source>
        <dbReference type="Proteomes" id="UP000719500"/>
    </source>
</evidence>
<feature type="region of interest" description="Disordered" evidence="1">
    <location>
        <begin position="261"/>
        <end position="296"/>
    </location>
</feature>
<comment type="caution">
    <text evidence="4">The sequence shown here is derived from an EMBL/GenBank/DDBJ whole genome shotgun (WGS) entry which is preliminary data.</text>
</comment>
<gene>
    <name evidence="4" type="ORF">H9X91_00660</name>
</gene>